<organism evidence="2 3">
    <name type="scientific">Botryobasidium botryosum (strain FD-172 SS1)</name>
    <dbReference type="NCBI Taxonomy" id="930990"/>
    <lineage>
        <taxon>Eukaryota</taxon>
        <taxon>Fungi</taxon>
        <taxon>Dikarya</taxon>
        <taxon>Basidiomycota</taxon>
        <taxon>Agaricomycotina</taxon>
        <taxon>Agaricomycetes</taxon>
        <taxon>Cantharellales</taxon>
        <taxon>Botryobasidiaceae</taxon>
        <taxon>Botryobasidium</taxon>
    </lineage>
</organism>
<accession>A0A067MXI8</accession>
<dbReference type="HOGENOM" id="CLU_1414952_0_0_1"/>
<keyword evidence="1" id="KW-1133">Transmembrane helix</keyword>
<dbReference type="EMBL" id="KL198019">
    <property type="protein sequence ID" value="KDQ19395.1"/>
    <property type="molecule type" value="Genomic_DNA"/>
</dbReference>
<keyword evidence="3" id="KW-1185">Reference proteome</keyword>
<keyword evidence="1" id="KW-0812">Transmembrane</keyword>
<name>A0A067MXI8_BOTB1</name>
<dbReference type="AlphaFoldDB" id="A0A067MXI8"/>
<evidence type="ECO:0000313" key="3">
    <source>
        <dbReference type="Proteomes" id="UP000027195"/>
    </source>
</evidence>
<proteinExistence type="predicted"/>
<keyword evidence="1" id="KW-0472">Membrane</keyword>
<reference evidence="3" key="1">
    <citation type="journal article" date="2014" name="Proc. Natl. Acad. Sci. U.S.A.">
        <title>Extensive sampling of basidiomycete genomes demonstrates inadequacy of the white-rot/brown-rot paradigm for wood decay fungi.</title>
        <authorList>
            <person name="Riley R."/>
            <person name="Salamov A.A."/>
            <person name="Brown D.W."/>
            <person name="Nagy L.G."/>
            <person name="Floudas D."/>
            <person name="Held B.W."/>
            <person name="Levasseur A."/>
            <person name="Lombard V."/>
            <person name="Morin E."/>
            <person name="Otillar R."/>
            <person name="Lindquist E.A."/>
            <person name="Sun H."/>
            <person name="LaButti K.M."/>
            <person name="Schmutz J."/>
            <person name="Jabbour D."/>
            <person name="Luo H."/>
            <person name="Baker S.E."/>
            <person name="Pisabarro A.G."/>
            <person name="Walton J.D."/>
            <person name="Blanchette R.A."/>
            <person name="Henrissat B."/>
            <person name="Martin F."/>
            <person name="Cullen D."/>
            <person name="Hibbett D.S."/>
            <person name="Grigoriev I.V."/>
        </authorList>
    </citation>
    <scope>NUCLEOTIDE SEQUENCE [LARGE SCALE GENOMIC DNA]</scope>
    <source>
        <strain evidence="3">FD-172 SS1</strain>
    </source>
</reference>
<feature type="transmembrane region" description="Helical" evidence="1">
    <location>
        <begin position="122"/>
        <end position="144"/>
    </location>
</feature>
<dbReference type="Proteomes" id="UP000027195">
    <property type="component" value="Unassembled WGS sequence"/>
</dbReference>
<gene>
    <name evidence="2" type="ORF">BOTBODRAFT_51815</name>
</gene>
<protein>
    <submittedName>
        <fullName evidence="2">Uncharacterized protein</fullName>
    </submittedName>
</protein>
<sequence length="192" mass="21775">MWILPRQDPVAHCILRRLLVKSCGTQVGVRASPELTLEALNLMSHRYPSSIPALEYARRRRILLLESRPAVPEQCYDEFEVSPRLFLPRPEFPEVVAKSRRKANSKAFYSIATTRKPRSKGLLISLIVASSSTYFILYSVVLIIRSSSQLHSMARALPMRSRSFAKTLTHGWLDRILCTSSTGHVSSNLHRS</sequence>
<evidence type="ECO:0000313" key="2">
    <source>
        <dbReference type="EMBL" id="KDQ19395.1"/>
    </source>
</evidence>
<evidence type="ECO:0000256" key="1">
    <source>
        <dbReference type="SAM" id="Phobius"/>
    </source>
</evidence>
<dbReference type="InParanoid" id="A0A067MXI8"/>